<keyword evidence="1" id="KW-0472">Membrane</keyword>
<proteinExistence type="predicted"/>
<gene>
    <name evidence="2" type="ORF">A6J39_000585</name>
</gene>
<comment type="caution">
    <text evidence="2">The sequence shown here is derived from an EMBL/GenBank/DDBJ whole genome shotgun (WGS) entry which is preliminary data.</text>
</comment>
<keyword evidence="1" id="KW-1133">Transmembrane helix</keyword>
<organism evidence="2 3">
    <name type="scientific">Legionella anisa</name>
    <dbReference type="NCBI Taxonomy" id="28082"/>
    <lineage>
        <taxon>Bacteria</taxon>
        <taxon>Pseudomonadati</taxon>
        <taxon>Pseudomonadota</taxon>
        <taxon>Gammaproteobacteria</taxon>
        <taxon>Legionellales</taxon>
        <taxon>Legionellaceae</taxon>
        <taxon>Legionella</taxon>
    </lineage>
</organism>
<keyword evidence="1" id="KW-0812">Transmembrane</keyword>
<dbReference type="RefSeq" id="WP_058388657.1">
    <property type="nucleotide sequence ID" value="NZ_CBCRWC010000009.1"/>
</dbReference>
<feature type="transmembrane region" description="Helical" evidence="1">
    <location>
        <begin position="6"/>
        <end position="25"/>
    </location>
</feature>
<sequence>MLMNLTGLAVLCLLLGFLLGLMIYFRKKKKTLSFFIALIVFFALSAIFLHGVAFYMHLT</sequence>
<feature type="transmembrane region" description="Helical" evidence="1">
    <location>
        <begin position="32"/>
        <end position="56"/>
    </location>
</feature>
<evidence type="ECO:0000313" key="3">
    <source>
        <dbReference type="Proteomes" id="UP000192511"/>
    </source>
</evidence>
<name>A0AAX0X0I2_9GAMM</name>
<accession>A0AAX0X0I2</accession>
<keyword evidence="3" id="KW-1185">Reference proteome</keyword>
<dbReference type="Proteomes" id="UP000192511">
    <property type="component" value="Unassembled WGS sequence"/>
</dbReference>
<dbReference type="EMBL" id="NBTX02000001">
    <property type="protein sequence ID" value="PNL73983.1"/>
    <property type="molecule type" value="Genomic_DNA"/>
</dbReference>
<dbReference type="AlphaFoldDB" id="A0AAX0X0I2"/>
<protein>
    <submittedName>
        <fullName evidence="2">Uncharacterized protein</fullName>
    </submittedName>
</protein>
<reference evidence="2" key="1">
    <citation type="submission" date="2017-12" db="EMBL/GenBank/DDBJ databases">
        <title>FDA dAtabase for Regulatory Grade micrObial Sequences (FDA-ARGOS): Supporting development and validation of Infectious Disease Dx tests.</title>
        <authorList>
            <person name="Kerrigan L."/>
            <person name="Tallon L.J."/>
            <person name="Sadzewicz L."/>
            <person name="Sengamalay N."/>
            <person name="Ott S."/>
            <person name="Godinez A."/>
            <person name="Nagaraj S."/>
            <person name="Vavikolanu K."/>
            <person name="Vyas G."/>
            <person name="Nadendla S."/>
            <person name="Aluvathingal J."/>
            <person name="Sichtig H."/>
        </authorList>
    </citation>
    <scope>NUCLEOTIDE SEQUENCE [LARGE SCALE GENOMIC DNA]</scope>
    <source>
        <strain evidence="2">FDAARGOS_200</strain>
    </source>
</reference>
<evidence type="ECO:0000256" key="1">
    <source>
        <dbReference type="SAM" id="Phobius"/>
    </source>
</evidence>
<evidence type="ECO:0000313" key="2">
    <source>
        <dbReference type="EMBL" id="PNL73983.1"/>
    </source>
</evidence>